<organism evidence="3 4">
    <name type="scientific">Paspalum notatum var. saurae</name>
    <dbReference type="NCBI Taxonomy" id="547442"/>
    <lineage>
        <taxon>Eukaryota</taxon>
        <taxon>Viridiplantae</taxon>
        <taxon>Streptophyta</taxon>
        <taxon>Embryophyta</taxon>
        <taxon>Tracheophyta</taxon>
        <taxon>Spermatophyta</taxon>
        <taxon>Magnoliopsida</taxon>
        <taxon>Liliopsida</taxon>
        <taxon>Poales</taxon>
        <taxon>Poaceae</taxon>
        <taxon>PACMAD clade</taxon>
        <taxon>Panicoideae</taxon>
        <taxon>Andropogonodae</taxon>
        <taxon>Paspaleae</taxon>
        <taxon>Paspalinae</taxon>
        <taxon>Paspalum</taxon>
    </lineage>
</organism>
<evidence type="ECO:0000259" key="2">
    <source>
        <dbReference type="Pfam" id="PF05970"/>
    </source>
</evidence>
<keyword evidence="1" id="KW-0378">Hydrolase</keyword>
<evidence type="ECO:0000256" key="1">
    <source>
        <dbReference type="RuleBase" id="RU363044"/>
    </source>
</evidence>
<comment type="cofactor">
    <cofactor evidence="1">
        <name>Mg(2+)</name>
        <dbReference type="ChEBI" id="CHEBI:18420"/>
    </cofactor>
</comment>
<accession>A0AAQ3UTB4</accession>
<evidence type="ECO:0000313" key="4">
    <source>
        <dbReference type="Proteomes" id="UP001341281"/>
    </source>
</evidence>
<dbReference type="GO" id="GO:0005524">
    <property type="term" value="F:ATP binding"/>
    <property type="evidence" value="ECO:0007669"/>
    <property type="project" value="UniProtKB-KW"/>
</dbReference>
<keyword evidence="1" id="KW-0234">DNA repair</keyword>
<name>A0AAQ3UTB4_PASNO</name>
<evidence type="ECO:0000313" key="3">
    <source>
        <dbReference type="EMBL" id="WVZ97846.1"/>
    </source>
</evidence>
<dbReference type="GO" id="GO:0000723">
    <property type="term" value="P:telomere maintenance"/>
    <property type="evidence" value="ECO:0007669"/>
    <property type="project" value="InterPro"/>
</dbReference>
<dbReference type="GO" id="GO:0006310">
    <property type="term" value="P:DNA recombination"/>
    <property type="evidence" value="ECO:0007669"/>
    <property type="project" value="UniProtKB-KW"/>
</dbReference>
<comment type="similarity">
    <text evidence="1">Belongs to the helicase family.</text>
</comment>
<dbReference type="Pfam" id="PF05970">
    <property type="entry name" value="PIF1"/>
    <property type="match status" value="1"/>
</dbReference>
<reference evidence="3 4" key="1">
    <citation type="submission" date="2024-02" db="EMBL/GenBank/DDBJ databases">
        <title>High-quality chromosome-scale genome assembly of Pensacola bahiagrass (Paspalum notatum Flugge var. saurae).</title>
        <authorList>
            <person name="Vega J.M."/>
            <person name="Podio M."/>
            <person name="Orjuela J."/>
            <person name="Siena L.A."/>
            <person name="Pessino S.C."/>
            <person name="Combes M.C."/>
            <person name="Mariac C."/>
            <person name="Albertini E."/>
            <person name="Pupilli F."/>
            <person name="Ortiz J.P.A."/>
            <person name="Leblanc O."/>
        </authorList>
    </citation>
    <scope>NUCLEOTIDE SEQUENCE [LARGE SCALE GENOMIC DNA]</scope>
    <source>
        <strain evidence="3">R1</strain>
        <tissue evidence="3">Leaf</tissue>
    </source>
</reference>
<dbReference type="InterPro" id="IPR027417">
    <property type="entry name" value="P-loop_NTPase"/>
</dbReference>
<feature type="non-terminal residue" evidence="3">
    <location>
        <position position="1"/>
    </location>
</feature>
<keyword evidence="1" id="KW-0233">DNA recombination</keyword>
<dbReference type="EC" id="5.6.2.3" evidence="1"/>
<protein>
    <recommendedName>
        <fullName evidence="1">ATP-dependent DNA helicase</fullName>
        <ecNumber evidence="1">5.6.2.3</ecNumber>
    </recommendedName>
</protein>
<sequence length="470" mass="53929">CREDGRKEPIRGDVLDNRWVIPYNPYLLRLFNCHINVEACGSIKVVKYIFKYIYNGHDRASVAVSKGNKSNGNVDEIKEYRDARWVTPPEALWRIYSFDLSENSLAVKQLQLHLPNLHMVSFHEHRNIKRVINRPGADRSMLTAYFEANREDEDAMGILYRDFLEYYTWQEGKSMGKDIDTYPLPKIIETYDDARGTVREEYEERIIEPTTQDMALKDSHNEEQKAAYDKILSTVDTDNGGVFFVDGPGGTGKTYLFTKQSGTAMLLHKASLIIWDEASMTKRQAVDALDNSLRDIMDRPRLPFGGKTVVFGGDFRHVLPVVHKGTRAQIVAALLRKSYLWESMIYLKLVRNMRAQSDPWFIEYLLRIGGSTEETNSDSEIRLPDDGEQMVYHSFDFAVDDPHNYYPPEFLNTLTPNGLPSYVLKLKIGCPFKRKQFPVRISFAMTVNKAQGQSIPNVGVYLPEPVFSHG</sequence>
<dbReference type="PANTHER" id="PTHR10492:SF92">
    <property type="entry name" value="ATP-DEPENDENT DNA HELICASE"/>
    <property type="match status" value="1"/>
</dbReference>
<comment type="catalytic activity">
    <reaction evidence="1">
        <text>ATP + H2O = ADP + phosphate + H(+)</text>
        <dbReference type="Rhea" id="RHEA:13065"/>
        <dbReference type="ChEBI" id="CHEBI:15377"/>
        <dbReference type="ChEBI" id="CHEBI:15378"/>
        <dbReference type="ChEBI" id="CHEBI:30616"/>
        <dbReference type="ChEBI" id="CHEBI:43474"/>
        <dbReference type="ChEBI" id="CHEBI:456216"/>
        <dbReference type="EC" id="5.6.2.3"/>
    </reaction>
</comment>
<gene>
    <name evidence="3" type="ORF">U9M48_043355</name>
</gene>
<keyword evidence="1" id="KW-0227">DNA damage</keyword>
<keyword evidence="1" id="KW-0347">Helicase</keyword>
<keyword evidence="1" id="KW-0067">ATP-binding</keyword>
<dbReference type="GO" id="GO:0043139">
    <property type="term" value="F:5'-3' DNA helicase activity"/>
    <property type="evidence" value="ECO:0007669"/>
    <property type="project" value="UniProtKB-EC"/>
</dbReference>
<keyword evidence="4" id="KW-1185">Reference proteome</keyword>
<dbReference type="PANTHER" id="PTHR10492">
    <property type="match status" value="1"/>
</dbReference>
<dbReference type="GO" id="GO:0016787">
    <property type="term" value="F:hydrolase activity"/>
    <property type="evidence" value="ECO:0007669"/>
    <property type="project" value="UniProtKB-KW"/>
</dbReference>
<dbReference type="GO" id="GO:0006281">
    <property type="term" value="P:DNA repair"/>
    <property type="evidence" value="ECO:0007669"/>
    <property type="project" value="UniProtKB-KW"/>
</dbReference>
<dbReference type="Gene3D" id="3.40.50.300">
    <property type="entry name" value="P-loop containing nucleotide triphosphate hydrolases"/>
    <property type="match status" value="2"/>
</dbReference>
<dbReference type="Proteomes" id="UP001341281">
    <property type="component" value="Chromosome 10"/>
</dbReference>
<feature type="domain" description="DNA helicase Pif1-like DEAD-box helicase" evidence="2">
    <location>
        <begin position="259"/>
        <end position="358"/>
    </location>
</feature>
<dbReference type="EMBL" id="CP144754">
    <property type="protein sequence ID" value="WVZ97846.1"/>
    <property type="molecule type" value="Genomic_DNA"/>
</dbReference>
<dbReference type="InterPro" id="IPR010285">
    <property type="entry name" value="DNA_helicase_pif1-like_DEAD"/>
</dbReference>
<dbReference type="SUPFAM" id="SSF52540">
    <property type="entry name" value="P-loop containing nucleoside triphosphate hydrolases"/>
    <property type="match status" value="2"/>
</dbReference>
<proteinExistence type="inferred from homology"/>
<dbReference type="AlphaFoldDB" id="A0AAQ3UTB4"/>
<keyword evidence="1" id="KW-0547">Nucleotide-binding</keyword>